<dbReference type="EMBL" id="OE840231">
    <property type="protein sequence ID" value="CAD7589889.1"/>
    <property type="molecule type" value="Genomic_DNA"/>
</dbReference>
<sequence length="64" mass="7443">MLKSCDDIISRFRKCALRRQFWFAYPPGVGKGIYLSAACRDIAHGWRQLGDSWVSRRSVVWVPQ</sequence>
<dbReference type="AlphaFoldDB" id="A0A7R9JWN4"/>
<reference evidence="1" key="1">
    <citation type="submission" date="2020-11" db="EMBL/GenBank/DDBJ databases">
        <authorList>
            <person name="Tran Van P."/>
        </authorList>
    </citation>
    <scope>NUCLEOTIDE SEQUENCE</scope>
</reference>
<accession>A0A7R9JWN4</accession>
<gene>
    <name evidence="1" type="ORF">TGEB3V08_LOCUS3781</name>
</gene>
<evidence type="ECO:0000313" key="1">
    <source>
        <dbReference type="EMBL" id="CAD7589889.1"/>
    </source>
</evidence>
<name>A0A7R9JWN4_TIMGE</name>
<proteinExistence type="predicted"/>
<organism evidence="1">
    <name type="scientific">Timema genevievae</name>
    <name type="common">Walking stick</name>
    <dbReference type="NCBI Taxonomy" id="629358"/>
    <lineage>
        <taxon>Eukaryota</taxon>
        <taxon>Metazoa</taxon>
        <taxon>Ecdysozoa</taxon>
        <taxon>Arthropoda</taxon>
        <taxon>Hexapoda</taxon>
        <taxon>Insecta</taxon>
        <taxon>Pterygota</taxon>
        <taxon>Neoptera</taxon>
        <taxon>Polyneoptera</taxon>
        <taxon>Phasmatodea</taxon>
        <taxon>Timematodea</taxon>
        <taxon>Timematoidea</taxon>
        <taxon>Timematidae</taxon>
        <taxon>Timema</taxon>
    </lineage>
</organism>
<protein>
    <submittedName>
        <fullName evidence="1">Uncharacterized protein</fullName>
    </submittedName>
</protein>